<dbReference type="GO" id="GO:0006281">
    <property type="term" value="P:DNA repair"/>
    <property type="evidence" value="ECO:0007669"/>
    <property type="project" value="TreeGrafter"/>
</dbReference>
<accession>A0A4Q0MG28</accession>
<organism evidence="5 6">
    <name type="scientific">Arcticibacter tournemirensis</name>
    <dbReference type="NCBI Taxonomy" id="699437"/>
    <lineage>
        <taxon>Bacteria</taxon>
        <taxon>Pseudomonadati</taxon>
        <taxon>Bacteroidota</taxon>
        <taxon>Sphingobacteriia</taxon>
        <taxon>Sphingobacteriales</taxon>
        <taxon>Sphingobacteriaceae</taxon>
        <taxon>Arcticibacter</taxon>
    </lineage>
</organism>
<evidence type="ECO:0000256" key="1">
    <source>
        <dbReference type="ARBA" id="ARBA00000830"/>
    </source>
</evidence>
<protein>
    <recommendedName>
        <fullName evidence="4">phosphoglycolate phosphatase</fullName>
        <ecNumber evidence="4">3.1.3.18</ecNumber>
    </recommendedName>
</protein>
<dbReference type="PANTHER" id="PTHR43434:SF1">
    <property type="entry name" value="PHOSPHOGLYCOLATE PHOSPHATASE"/>
    <property type="match status" value="1"/>
</dbReference>
<sequence length="210" mass="24038">MKKPDSIIFDMDGTLWDPMDLYVSSWNAGLKEAGVEKSVTKEDIKPLMGIEGKKVLAIMLPEYNEDERQEIYGFINRQRSSLIEKGQGNLFDGMQEGIRQLSSMYKLFIVSNCPAGLIQLFMKRAEITEFITDEMAYGVNSMPKHHNMKLLIDKYSLEQPVYVGDTDGDREQSKKAGIPFIFLACGFGEVEKYDLKFNDFRSFTSHFLNL</sequence>
<reference evidence="5 6" key="1">
    <citation type="submission" date="2018-12" db="EMBL/GenBank/DDBJ databases">
        <title>The Draft Genome Sequence of the Soil Bacterium Pedobacter tournemirensis R1.</title>
        <authorList>
            <person name="He J."/>
        </authorList>
    </citation>
    <scope>NUCLEOTIDE SEQUENCE [LARGE SCALE GENOMIC DNA]</scope>
    <source>
        <strain evidence="5 6">R1</strain>
    </source>
</reference>
<dbReference type="SUPFAM" id="SSF56784">
    <property type="entry name" value="HAD-like"/>
    <property type="match status" value="1"/>
</dbReference>
<dbReference type="GO" id="GO:0008967">
    <property type="term" value="F:phosphoglycolate phosphatase activity"/>
    <property type="evidence" value="ECO:0007669"/>
    <property type="project" value="UniProtKB-EC"/>
</dbReference>
<comment type="similarity">
    <text evidence="3">Belongs to the HAD-like hydrolase superfamily. CbbY/CbbZ/Gph/YieH family.</text>
</comment>
<dbReference type="EMBL" id="RXOC01000001">
    <property type="protein sequence ID" value="RXF72193.1"/>
    <property type="molecule type" value="Genomic_DNA"/>
</dbReference>
<dbReference type="RefSeq" id="WP_128767378.1">
    <property type="nucleotide sequence ID" value="NZ_RXOC01000001.1"/>
</dbReference>
<name>A0A4Q0MG28_9SPHI</name>
<proteinExistence type="inferred from homology"/>
<dbReference type="Gene3D" id="3.40.50.1000">
    <property type="entry name" value="HAD superfamily/HAD-like"/>
    <property type="match status" value="1"/>
</dbReference>
<comment type="caution">
    <text evidence="5">The sequence shown here is derived from an EMBL/GenBank/DDBJ whole genome shotgun (WGS) entry which is preliminary data.</text>
</comment>
<evidence type="ECO:0000256" key="4">
    <source>
        <dbReference type="ARBA" id="ARBA00013078"/>
    </source>
</evidence>
<dbReference type="EC" id="3.1.3.18" evidence="4"/>
<comment type="catalytic activity">
    <reaction evidence="1">
        <text>2-phosphoglycolate + H2O = glycolate + phosphate</text>
        <dbReference type="Rhea" id="RHEA:14369"/>
        <dbReference type="ChEBI" id="CHEBI:15377"/>
        <dbReference type="ChEBI" id="CHEBI:29805"/>
        <dbReference type="ChEBI" id="CHEBI:43474"/>
        <dbReference type="ChEBI" id="CHEBI:58033"/>
        <dbReference type="EC" id="3.1.3.18"/>
    </reaction>
</comment>
<dbReference type="Proteomes" id="UP000290848">
    <property type="component" value="Unassembled WGS sequence"/>
</dbReference>
<keyword evidence="5" id="KW-0378">Hydrolase</keyword>
<dbReference type="Pfam" id="PF13419">
    <property type="entry name" value="HAD_2"/>
    <property type="match status" value="1"/>
</dbReference>
<dbReference type="Gene3D" id="1.10.150.240">
    <property type="entry name" value="Putative phosphatase, domain 2"/>
    <property type="match status" value="1"/>
</dbReference>
<evidence type="ECO:0000256" key="2">
    <source>
        <dbReference type="ARBA" id="ARBA00004818"/>
    </source>
</evidence>
<dbReference type="InterPro" id="IPR023214">
    <property type="entry name" value="HAD_sf"/>
</dbReference>
<dbReference type="AlphaFoldDB" id="A0A4Q0MG28"/>
<dbReference type="SFLD" id="SFLDS00003">
    <property type="entry name" value="Haloacid_Dehalogenase"/>
    <property type="match status" value="1"/>
</dbReference>
<evidence type="ECO:0000256" key="3">
    <source>
        <dbReference type="ARBA" id="ARBA00006171"/>
    </source>
</evidence>
<dbReference type="InterPro" id="IPR041492">
    <property type="entry name" value="HAD_2"/>
</dbReference>
<dbReference type="InterPro" id="IPR023198">
    <property type="entry name" value="PGP-like_dom2"/>
</dbReference>
<evidence type="ECO:0000313" key="6">
    <source>
        <dbReference type="Proteomes" id="UP000290848"/>
    </source>
</evidence>
<evidence type="ECO:0000313" key="5">
    <source>
        <dbReference type="EMBL" id="RXF72193.1"/>
    </source>
</evidence>
<comment type="pathway">
    <text evidence="2">Organic acid metabolism; glycolate biosynthesis; glycolate from 2-phosphoglycolate: step 1/1.</text>
</comment>
<dbReference type="InterPro" id="IPR050155">
    <property type="entry name" value="HAD-like_hydrolase_sf"/>
</dbReference>
<gene>
    <name evidence="5" type="ORF">EKH83_00250</name>
</gene>
<dbReference type="InterPro" id="IPR036412">
    <property type="entry name" value="HAD-like_sf"/>
</dbReference>
<dbReference type="SFLD" id="SFLDG01129">
    <property type="entry name" value="C1.5:_HAD__Beta-PGM__Phosphata"/>
    <property type="match status" value="1"/>
</dbReference>
<dbReference type="PANTHER" id="PTHR43434">
    <property type="entry name" value="PHOSPHOGLYCOLATE PHOSPHATASE"/>
    <property type="match status" value="1"/>
</dbReference>